<comment type="similarity">
    <text evidence="6">Belongs to the peptidase M24A family. Methionine aminopeptidase type 1 subfamily.</text>
</comment>
<dbReference type="GO" id="GO:0004239">
    <property type="term" value="F:initiator methionyl aminopeptidase activity"/>
    <property type="evidence" value="ECO:0007669"/>
    <property type="project" value="UniProtKB-UniRule"/>
</dbReference>
<feature type="binding site" evidence="6">
    <location>
        <position position="78"/>
    </location>
    <ligand>
        <name>substrate</name>
    </ligand>
</feature>
<evidence type="ECO:0000256" key="7">
    <source>
        <dbReference type="RuleBase" id="RU003653"/>
    </source>
</evidence>
<feature type="domain" description="Peptidase M24" evidence="8">
    <location>
        <begin position="12"/>
        <end position="240"/>
    </location>
</feature>
<evidence type="ECO:0000256" key="1">
    <source>
        <dbReference type="ARBA" id="ARBA00002521"/>
    </source>
</evidence>
<feature type="binding site" evidence="6">
    <location>
        <position position="233"/>
    </location>
    <ligand>
        <name>a divalent metal cation</name>
        <dbReference type="ChEBI" id="CHEBI:60240"/>
        <label>2</label>
        <note>catalytic</note>
    </ligand>
</feature>
<comment type="catalytic activity">
    <reaction evidence="6 7">
        <text>Release of N-terminal amino acids, preferentially methionine, from peptides and arylamides.</text>
        <dbReference type="EC" id="3.4.11.18"/>
    </reaction>
</comment>
<feature type="binding site" evidence="6">
    <location>
        <position position="169"/>
    </location>
    <ligand>
        <name>a divalent metal cation</name>
        <dbReference type="ChEBI" id="CHEBI:60240"/>
        <label>2</label>
        <note>catalytic</note>
    </ligand>
</feature>
<comment type="subunit">
    <text evidence="6">Monomer.</text>
</comment>
<dbReference type="SUPFAM" id="SSF55920">
    <property type="entry name" value="Creatinase/aminopeptidase"/>
    <property type="match status" value="1"/>
</dbReference>
<feature type="binding site" evidence="6">
    <location>
        <position position="106"/>
    </location>
    <ligand>
        <name>a divalent metal cation</name>
        <dbReference type="ChEBI" id="CHEBI:60240"/>
        <label>1</label>
    </ligand>
</feature>
<feature type="binding site" evidence="6">
    <location>
        <position position="176"/>
    </location>
    <ligand>
        <name>substrate</name>
    </ligand>
</feature>
<dbReference type="InterPro" id="IPR001714">
    <property type="entry name" value="Pept_M24_MAP"/>
</dbReference>
<dbReference type="EC" id="3.4.11.18" evidence="6 7"/>
<comment type="caution">
    <text evidence="9">The sequence shown here is derived from an EMBL/GenBank/DDBJ whole genome shotgun (WGS) entry which is preliminary data.</text>
</comment>
<evidence type="ECO:0000313" key="9">
    <source>
        <dbReference type="EMBL" id="HEF64297.1"/>
    </source>
</evidence>
<dbReference type="InterPro" id="IPR000994">
    <property type="entry name" value="Pept_M24"/>
</dbReference>
<evidence type="ECO:0000256" key="5">
    <source>
        <dbReference type="ARBA" id="ARBA00022801"/>
    </source>
</evidence>
<dbReference type="HAMAP" id="MF_01974">
    <property type="entry name" value="MetAP_1"/>
    <property type="match status" value="1"/>
</dbReference>
<sequence>MSIVLKSPREIECMRQAGRIVALVLAELRTAAQAGVTTATLDRLASEIIAREGGEPAFRGYRGYPATICTSVNNEVLHGIPGRRVLRAGDLLKLDVGVRWQGMYADAAVSVVVGRGSQLAHRLVEVVEEAFWAGYTMARPGRYLGDIGAAIEEIVRRNGFSVIEGYAGHGVGRALHEEPSVPNHAEAGRGMLLRSGMTLAIEPMISAGSGQTLVKRDGWTVVTRDGSLAAHYEHTVWISESGPVILTQL</sequence>
<evidence type="ECO:0000256" key="2">
    <source>
        <dbReference type="ARBA" id="ARBA00022438"/>
    </source>
</evidence>
<evidence type="ECO:0000256" key="6">
    <source>
        <dbReference type="HAMAP-Rule" id="MF_01974"/>
    </source>
</evidence>
<name>A0A7C2B0K7_THERO</name>
<dbReference type="PANTHER" id="PTHR43330">
    <property type="entry name" value="METHIONINE AMINOPEPTIDASE"/>
    <property type="match status" value="1"/>
</dbReference>
<comment type="function">
    <text evidence="1 6">Removes the N-terminal methionine from nascent proteins. The N-terminal methionine is often cleaved when the second residue in the primary sequence is small and uncharged (Met-Ala-, Cys, Gly, Pro, Ser, Thr, or Val). Requires deformylation of the N(alpha)-formylated initiator methionine before it can be hydrolyzed.</text>
</comment>
<keyword evidence="5 6" id="KW-0378">Hydrolase</keyword>
<dbReference type="Gene3D" id="3.90.230.10">
    <property type="entry name" value="Creatinase/methionine aminopeptidase superfamily"/>
    <property type="match status" value="1"/>
</dbReference>
<feature type="binding site" evidence="6">
    <location>
        <position position="202"/>
    </location>
    <ligand>
        <name>a divalent metal cation</name>
        <dbReference type="ChEBI" id="CHEBI:60240"/>
        <label>2</label>
        <note>catalytic</note>
    </ligand>
</feature>
<evidence type="ECO:0000256" key="3">
    <source>
        <dbReference type="ARBA" id="ARBA00022670"/>
    </source>
</evidence>
<dbReference type="CDD" id="cd01086">
    <property type="entry name" value="MetAP1"/>
    <property type="match status" value="1"/>
</dbReference>
<evidence type="ECO:0000256" key="4">
    <source>
        <dbReference type="ARBA" id="ARBA00022723"/>
    </source>
</evidence>
<feature type="binding site" evidence="6">
    <location>
        <position position="106"/>
    </location>
    <ligand>
        <name>a divalent metal cation</name>
        <dbReference type="ChEBI" id="CHEBI:60240"/>
        <label>2</label>
        <note>catalytic</note>
    </ligand>
</feature>
<dbReference type="NCBIfam" id="TIGR00500">
    <property type="entry name" value="met_pdase_I"/>
    <property type="match status" value="1"/>
</dbReference>
<accession>A0A7C2B0K7</accession>
<dbReference type="AlphaFoldDB" id="A0A7C2B0K7"/>
<dbReference type="GO" id="GO:0046872">
    <property type="term" value="F:metal ion binding"/>
    <property type="evidence" value="ECO:0007669"/>
    <property type="project" value="UniProtKB-UniRule"/>
</dbReference>
<reference evidence="9" key="1">
    <citation type="journal article" date="2020" name="mSystems">
        <title>Genome- and Community-Level Interaction Insights into Carbon Utilization and Element Cycling Functions of Hydrothermarchaeota in Hydrothermal Sediment.</title>
        <authorList>
            <person name="Zhou Z."/>
            <person name="Liu Y."/>
            <person name="Xu W."/>
            <person name="Pan J."/>
            <person name="Luo Z.H."/>
            <person name="Li M."/>
        </authorList>
    </citation>
    <scope>NUCLEOTIDE SEQUENCE [LARGE SCALE GENOMIC DNA]</scope>
    <source>
        <strain evidence="9">SpSt-222</strain>
    </source>
</reference>
<dbReference type="InterPro" id="IPR036005">
    <property type="entry name" value="Creatinase/aminopeptidase-like"/>
</dbReference>
<dbReference type="PRINTS" id="PR00599">
    <property type="entry name" value="MAPEPTIDASE"/>
</dbReference>
<dbReference type="GO" id="GO:0070006">
    <property type="term" value="F:metalloaminopeptidase activity"/>
    <property type="evidence" value="ECO:0007669"/>
    <property type="project" value="UniProtKB-UniRule"/>
</dbReference>
<dbReference type="EMBL" id="DSJL01000002">
    <property type="protein sequence ID" value="HEF64297.1"/>
    <property type="molecule type" value="Genomic_DNA"/>
</dbReference>
<dbReference type="GO" id="GO:0006508">
    <property type="term" value="P:proteolysis"/>
    <property type="evidence" value="ECO:0007669"/>
    <property type="project" value="UniProtKB-KW"/>
</dbReference>
<dbReference type="PANTHER" id="PTHR43330:SF27">
    <property type="entry name" value="METHIONINE AMINOPEPTIDASE"/>
    <property type="match status" value="1"/>
</dbReference>
<dbReference type="GO" id="GO:0005829">
    <property type="term" value="C:cytosol"/>
    <property type="evidence" value="ECO:0007669"/>
    <property type="project" value="TreeGrafter"/>
</dbReference>
<dbReference type="PROSITE" id="PS00680">
    <property type="entry name" value="MAP_1"/>
    <property type="match status" value="1"/>
</dbReference>
<keyword evidence="3 6" id="KW-0645">Protease</keyword>
<proteinExistence type="inferred from homology"/>
<protein>
    <recommendedName>
        <fullName evidence="6 7">Methionine aminopeptidase</fullName>
        <shortName evidence="6">MAP</shortName>
        <shortName evidence="6">MetAP</shortName>
        <ecNumber evidence="6 7">3.4.11.18</ecNumber>
    </recommendedName>
    <alternativeName>
        <fullName evidence="6">Peptidase M</fullName>
    </alternativeName>
</protein>
<comment type="cofactor">
    <cofactor evidence="6">
        <name>Co(2+)</name>
        <dbReference type="ChEBI" id="CHEBI:48828"/>
    </cofactor>
    <cofactor evidence="6">
        <name>Zn(2+)</name>
        <dbReference type="ChEBI" id="CHEBI:29105"/>
    </cofactor>
    <cofactor evidence="6">
        <name>Mn(2+)</name>
        <dbReference type="ChEBI" id="CHEBI:29035"/>
    </cofactor>
    <cofactor evidence="6">
        <name>Fe(2+)</name>
        <dbReference type="ChEBI" id="CHEBI:29033"/>
    </cofactor>
    <text evidence="6">Binds 2 divalent metal cations per subunit. Has a high-affinity and a low affinity metal-binding site. The true nature of the physiological cofactor is under debate. The enzyme is active with cobalt, zinc, manganese or divalent iron ions. Most likely, methionine aminopeptidases function as mononuclear Fe(2+)-metalloproteases under physiological conditions, and the catalytically relevant metal-binding site has been assigned to the histidine-containing high-affinity site.</text>
</comment>
<gene>
    <name evidence="6 9" type="primary">map</name>
    <name evidence="9" type="ORF">ENP47_01605</name>
</gene>
<feature type="binding site" evidence="6">
    <location>
        <position position="233"/>
    </location>
    <ligand>
        <name>a divalent metal cation</name>
        <dbReference type="ChEBI" id="CHEBI:60240"/>
        <label>1</label>
    </ligand>
</feature>
<evidence type="ECO:0000259" key="8">
    <source>
        <dbReference type="Pfam" id="PF00557"/>
    </source>
</evidence>
<keyword evidence="4 6" id="KW-0479">Metal-binding</keyword>
<dbReference type="InterPro" id="IPR002467">
    <property type="entry name" value="Pept_M24A_MAP1"/>
</dbReference>
<organism evidence="9">
    <name type="scientific">Thermomicrobium roseum</name>
    <dbReference type="NCBI Taxonomy" id="500"/>
    <lineage>
        <taxon>Bacteria</taxon>
        <taxon>Pseudomonadati</taxon>
        <taxon>Thermomicrobiota</taxon>
        <taxon>Thermomicrobia</taxon>
        <taxon>Thermomicrobiales</taxon>
        <taxon>Thermomicrobiaceae</taxon>
        <taxon>Thermomicrobium</taxon>
    </lineage>
</organism>
<dbReference type="Pfam" id="PF00557">
    <property type="entry name" value="Peptidase_M24"/>
    <property type="match status" value="1"/>
</dbReference>
<feature type="binding site" evidence="6">
    <location>
        <position position="95"/>
    </location>
    <ligand>
        <name>a divalent metal cation</name>
        <dbReference type="ChEBI" id="CHEBI:60240"/>
        <label>1</label>
    </ligand>
</feature>
<keyword evidence="2 6" id="KW-0031">Aminopeptidase</keyword>